<keyword evidence="1" id="KW-1133">Transmembrane helix</keyword>
<feature type="transmembrane region" description="Helical" evidence="1">
    <location>
        <begin position="45"/>
        <end position="65"/>
    </location>
</feature>
<evidence type="ECO:0000313" key="2">
    <source>
        <dbReference type="EMBL" id="TZF89959.1"/>
    </source>
</evidence>
<dbReference type="RefSeq" id="WP_149352684.1">
    <property type="nucleotide sequence ID" value="NZ_VTRV01000060.1"/>
</dbReference>
<sequence>MPLLADNAIERRLLAAAVALIVLLASTGLAFLSHTLLGWMTPVGLFAPLDLLAVALSMFVGGWIARRGFRGWAVVLVVLAGITSAVAAYGYAPPAMQGTAHWLLRNTALQLALSAAVAWMAASAGERVAARRLLSARA</sequence>
<feature type="transmembrane region" description="Helical" evidence="1">
    <location>
        <begin position="103"/>
        <end position="122"/>
    </location>
</feature>
<comment type="caution">
    <text evidence="2">The sequence shown here is derived from an EMBL/GenBank/DDBJ whole genome shotgun (WGS) entry which is preliminary data.</text>
</comment>
<feature type="transmembrane region" description="Helical" evidence="1">
    <location>
        <begin position="72"/>
        <end position="91"/>
    </location>
</feature>
<dbReference type="Proteomes" id="UP000323164">
    <property type="component" value="Unassembled WGS sequence"/>
</dbReference>
<gene>
    <name evidence="2" type="ORF">FW784_07230</name>
</gene>
<keyword evidence="3" id="KW-1185">Reference proteome</keyword>
<protein>
    <submittedName>
        <fullName evidence="2">Uncharacterized protein</fullName>
    </submittedName>
</protein>
<keyword evidence="1" id="KW-0812">Transmembrane</keyword>
<name>A0A5D8Z5D9_9GAMM</name>
<evidence type="ECO:0000256" key="1">
    <source>
        <dbReference type="SAM" id="Phobius"/>
    </source>
</evidence>
<feature type="transmembrane region" description="Helical" evidence="1">
    <location>
        <begin position="12"/>
        <end position="33"/>
    </location>
</feature>
<organism evidence="2 3">
    <name type="scientific">Cognatilysobacter lacus</name>
    <dbReference type="NCBI Taxonomy" id="1643323"/>
    <lineage>
        <taxon>Bacteria</taxon>
        <taxon>Pseudomonadati</taxon>
        <taxon>Pseudomonadota</taxon>
        <taxon>Gammaproteobacteria</taxon>
        <taxon>Lysobacterales</taxon>
        <taxon>Lysobacteraceae</taxon>
        <taxon>Cognatilysobacter</taxon>
    </lineage>
</organism>
<keyword evidence="1" id="KW-0472">Membrane</keyword>
<reference evidence="2 3" key="1">
    <citation type="submission" date="2019-08" db="EMBL/GenBank/DDBJ databases">
        <title>Draft genome sequence of Lysobacter sp. UKS-15.</title>
        <authorList>
            <person name="Im W.-T."/>
        </authorList>
    </citation>
    <scope>NUCLEOTIDE SEQUENCE [LARGE SCALE GENOMIC DNA]</scope>
    <source>
        <strain evidence="2 3">UKS-15</strain>
    </source>
</reference>
<dbReference type="AlphaFoldDB" id="A0A5D8Z5D9"/>
<accession>A0A5D8Z5D9</accession>
<dbReference type="OrthoDB" id="9961813at2"/>
<proteinExistence type="predicted"/>
<dbReference type="EMBL" id="VTRV01000060">
    <property type="protein sequence ID" value="TZF89959.1"/>
    <property type="molecule type" value="Genomic_DNA"/>
</dbReference>
<evidence type="ECO:0000313" key="3">
    <source>
        <dbReference type="Proteomes" id="UP000323164"/>
    </source>
</evidence>